<sequence length="467" mass="49715">MTRTAPSRSLRLRVTLMATLIVTAALALGIAVIAITLVSSVRANVDTTLTSYATSVGRSADGTWPKPLPAVPDDPSAWAQVVDGSGTVVAATANVQGRPARYTLPAGSTTPRTVPGQGTDDDEHVVAQRYVAGTTPVVVYTGASTRILSIVTNDLQGHLLFVLPLVVLGALGMSWVLIGRTLRPVERIRAEAAEITGSDLHRRIPGPTGDDEIGRLTGTLNSMLERLEDSATRQRRFVADASHELRTPLAAVRTSLEVGIAYPDRAPWPDLAERAVTETARLQRLVDSLLLLARADDDTLLTHHEPIDLAALARTAARSVPARIPLEIHTDDGVRVLGDPDQLTRLIRNLLDNADRHAATHVQLTVTTDGPDTAVLQVSDDGPGIPPADRDRIFDRFVRLQAARTRQSGPDSGTGLGLAIARDIATAHRGTLTVTDRPPTTRDTGVGASRDTGVGASFTLRLPIART</sequence>
<keyword evidence="9" id="KW-0902">Two-component regulatory system</keyword>
<dbReference type="RefSeq" id="WP_014054648.1">
    <property type="nucleotide sequence ID" value="NC_015957.1"/>
</dbReference>
<dbReference type="InterPro" id="IPR003594">
    <property type="entry name" value="HATPase_dom"/>
</dbReference>
<dbReference type="SMART" id="SM00304">
    <property type="entry name" value="HAMP"/>
    <property type="match status" value="1"/>
</dbReference>
<evidence type="ECO:0000256" key="8">
    <source>
        <dbReference type="ARBA" id="ARBA00022989"/>
    </source>
</evidence>
<dbReference type="SUPFAM" id="SSF158472">
    <property type="entry name" value="HAMP domain-like"/>
    <property type="match status" value="1"/>
</dbReference>
<keyword evidence="8 12" id="KW-1133">Transmembrane helix</keyword>
<dbReference type="PANTHER" id="PTHR45436">
    <property type="entry name" value="SENSOR HISTIDINE KINASE YKOH"/>
    <property type="match status" value="1"/>
</dbReference>
<dbReference type="SMART" id="SM00388">
    <property type="entry name" value="HisKA"/>
    <property type="match status" value="1"/>
</dbReference>
<evidence type="ECO:0000256" key="12">
    <source>
        <dbReference type="SAM" id="Phobius"/>
    </source>
</evidence>
<dbReference type="Gene3D" id="6.10.340.10">
    <property type="match status" value="1"/>
</dbReference>
<dbReference type="PRINTS" id="PR00344">
    <property type="entry name" value="BCTRLSENSOR"/>
</dbReference>
<dbReference type="InterPro" id="IPR004358">
    <property type="entry name" value="Sig_transdc_His_kin-like_C"/>
</dbReference>
<dbReference type="CDD" id="cd00075">
    <property type="entry name" value="HATPase"/>
    <property type="match status" value="1"/>
</dbReference>
<feature type="transmembrane region" description="Helical" evidence="12">
    <location>
        <begin position="12"/>
        <end position="38"/>
    </location>
</feature>
<feature type="domain" description="Histidine kinase" evidence="13">
    <location>
        <begin position="240"/>
        <end position="466"/>
    </location>
</feature>
<dbReference type="AlphaFoldDB" id="G2NSU7"/>
<evidence type="ECO:0000256" key="5">
    <source>
        <dbReference type="ARBA" id="ARBA00022679"/>
    </source>
</evidence>
<reference evidence="15" key="1">
    <citation type="submission" date="2011-08" db="EMBL/GenBank/DDBJ databases">
        <title>Complete sequence of chromosome of Streptomyces violaceusniger Tu 4113.</title>
        <authorList>
            <consortium name="US DOE Joint Genome Institute"/>
            <person name="Lucas S."/>
            <person name="Han J."/>
            <person name="Lapidus A."/>
            <person name="Cheng J.-F."/>
            <person name="Goodwin L."/>
            <person name="Pitluck S."/>
            <person name="Peters L."/>
            <person name="Ivanova N."/>
            <person name="Daligault H."/>
            <person name="Detter J.C."/>
            <person name="Han C."/>
            <person name="Tapia R."/>
            <person name="Land M."/>
            <person name="Hauser L."/>
            <person name="Kyrpides N."/>
            <person name="Ivanova N."/>
            <person name="Pagani I."/>
            <person name="Hagen A."/>
            <person name="Katz L."/>
            <person name="Fiedler H.-P."/>
            <person name="Keasling J."/>
            <person name="Fortman J."/>
            <person name="Woyke T."/>
        </authorList>
    </citation>
    <scope>NUCLEOTIDE SEQUENCE [LARGE SCALE GENOMIC DNA]</scope>
    <source>
        <strain evidence="15">Tu 4113</strain>
    </source>
</reference>
<dbReference type="CDD" id="cd06225">
    <property type="entry name" value="HAMP"/>
    <property type="match status" value="1"/>
</dbReference>
<dbReference type="GO" id="GO:0000155">
    <property type="term" value="F:phosphorelay sensor kinase activity"/>
    <property type="evidence" value="ECO:0007669"/>
    <property type="project" value="InterPro"/>
</dbReference>
<dbReference type="InterPro" id="IPR036890">
    <property type="entry name" value="HATPase_C_sf"/>
</dbReference>
<keyword evidence="10 12" id="KW-0472">Membrane</keyword>
<dbReference type="Pfam" id="PF00672">
    <property type="entry name" value="HAMP"/>
    <property type="match status" value="1"/>
</dbReference>
<keyword evidence="6 12" id="KW-0812">Transmembrane</keyword>
<dbReference type="SUPFAM" id="SSF55874">
    <property type="entry name" value="ATPase domain of HSP90 chaperone/DNA topoisomerase II/histidine kinase"/>
    <property type="match status" value="1"/>
</dbReference>
<evidence type="ECO:0000256" key="2">
    <source>
        <dbReference type="ARBA" id="ARBA00004236"/>
    </source>
</evidence>
<dbReference type="SUPFAM" id="SSF47384">
    <property type="entry name" value="Homodimeric domain of signal transducing histidine kinase"/>
    <property type="match status" value="1"/>
</dbReference>
<feature type="domain" description="HAMP" evidence="14">
    <location>
        <begin position="179"/>
        <end position="232"/>
    </location>
</feature>
<evidence type="ECO:0000259" key="13">
    <source>
        <dbReference type="PROSITE" id="PS50109"/>
    </source>
</evidence>
<dbReference type="SMART" id="SM00387">
    <property type="entry name" value="HATPase_c"/>
    <property type="match status" value="1"/>
</dbReference>
<evidence type="ECO:0000256" key="6">
    <source>
        <dbReference type="ARBA" id="ARBA00022692"/>
    </source>
</evidence>
<evidence type="ECO:0000313" key="15">
    <source>
        <dbReference type="EMBL" id="AEM81136.1"/>
    </source>
</evidence>
<evidence type="ECO:0000256" key="1">
    <source>
        <dbReference type="ARBA" id="ARBA00000085"/>
    </source>
</evidence>
<dbReference type="CDD" id="cd00082">
    <property type="entry name" value="HisKA"/>
    <property type="match status" value="1"/>
</dbReference>
<dbReference type="InterPro" id="IPR050428">
    <property type="entry name" value="TCS_sensor_his_kinase"/>
</dbReference>
<dbReference type="HOGENOM" id="CLU_000445_89_6_11"/>
<keyword evidence="7 15" id="KW-0418">Kinase</keyword>
<evidence type="ECO:0000259" key="14">
    <source>
        <dbReference type="PROSITE" id="PS50885"/>
    </source>
</evidence>
<dbReference type="eggNOG" id="COG5002">
    <property type="taxonomic scope" value="Bacteria"/>
</dbReference>
<dbReference type="InterPro" id="IPR003660">
    <property type="entry name" value="HAMP_dom"/>
</dbReference>
<dbReference type="InterPro" id="IPR005467">
    <property type="entry name" value="His_kinase_dom"/>
</dbReference>
<dbReference type="InterPro" id="IPR036097">
    <property type="entry name" value="HisK_dim/P_sf"/>
</dbReference>
<comment type="subcellular location">
    <subcellularLocation>
        <location evidence="2">Cell membrane</location>
    </subcellularLocation>
</comment>
<dbReference type="PROSITE" id="PS50885">
    <property type="entry name" value="HAMP"/>
    <property type="match status" value="1"/>
</dbReference>
<evidence type="ECO:0000256" key="7">
    <source>
        <dbReference type="ARBA" id="ARBA00022777"/>
    </source>
</evidence>
<dbReference type="InterPro" id="IPR003661">
    <property type="entry name" value="HisK_dim/P_dom"/>
</dbReference>
<organism evidence="15 16">
    <name type="scientific">Streptomyces violaceusniger (strain Tu 4113)</name>
    <dbReference type="NCBI Taxonomy" id="653045"/>
    <lineage>
        <taxon>Bacteria</taxon>
        <taxon>Bacillati</taxon>
        <taxon>Actinomycetota</taxon>
        <taxon>Actinomycetes</taxon>
        <taxon>Kitasatosporales</taxon>
        <taxon>Streptomycetaceae</taxon>
        <taxon>Streptomyces</taxon>
        <taxon>Streptomyces violaceusniger group</taxon>
    </lineage>
</organism>
<dbReference type="Pfam" id="PF00512">
    <property type="entry name" value="HisKA"/>
    <property type="match status" value="1"/>
</dbReference>
<dbReference type="PROSITE" id="PS50109">
    <property type="entry name" value="HIS_KIN"/>
    <property type="match status" value="1"/>
</dbReference>
<evidence type="ECO:0000256" key="4">
    <source>
        <dbReference type="ARBA" id="ARBA00022553"/>
    </source>
</evidence>
<evidence type="ECO:0000256" key="9">
    <source>
        <dbReference type="ARBA" id="ARBA00023012"/>
    </source>
</evidence>
<keyword evidence="4" id="KW-0597">Phosphoprotein</keyword>
<proteinExistence type="predicted"/>
<evidence type="ECO:0000313" key="16">
    <source>
        <dbReference type="Proteomes" id="UP000008703"/>
    </source>
</evidence>
<feature type="region of interest" description="Disordered" evidence="11">
    <location>
        <begin position="433"/>
        <end position="452"/>
    </location>
</feature>
<feature type="transmembrane region" description="Helical" evidence="12">
    <location>
        <begin position="158"/>
        <end position="178"/>
    </location>
</feature>
<feature type="region of interest" description="Disordered" evidence="11">
    <location>
        <begin position="101"/>
        <end position="120"/>
    </location>
</feature>
<dbReference type="Gene3D" id="3.30.565.10">
    <property type="entry name" value="Histidine kinase-like ATPase, C-terminal domain"/>
    <property type="match status" value="1"/>
</dbReference>
<evidence type="ECO:0000256" key="3">
    <source>
        <dbReference type="ARBA" id="ARBA00012438"/>
    </source>
</evidence>
<dbReference type="EMBL" id="CP002994">
    <property type="protein sequence ID" value="AEM81136.1"/>
    <property type="molecule type" value="Genomic_DNA"/>
</dbReference>
<dbReference type="Gene3D" id="1.10.287.130">
    <property type="match status" value="1"/>
</dbReference>
<evidence type="ECO:0000256" key="10">
    <source>
        <dbReference type="ARBA" id="ARBA00023136"/>
    </source>
</evidence>
<gene>
    <name evidence="15" type="ORF">Strvi_1393</name>
</gene>
<keyword evidence="5" id="KW-0808">Transferase</keyword>
<protein>
    <recommendedName>
        <fullName evidence="3">histidine kinase</fullName>
        <ecNumber evidence="3">2.7.13.3</ecNumber>
    </recommendedName>
</protein>
<comment type="catalytic activity">
    <reaction evidence="1">
        <text>ATP + protein L-histidine = ADP + protein N-phospho-L-histidine.</text>
        <dbReference type="EC" id="2.7.13.3"/>
    </reaction>
</comment>
<dbReference type="Proteomes" id="UP000008703">
    <property type="component" value="Chromosome"/>
</dbReference>
<dbReference type="KEGG" id="svl:Strvi_1393"/>
<keyword evidence="16" id="KW-1185">Reference proteome</keyword>
<dbReference type="GO" id="GO:0005886">
    <property type="term" value="C:plasma membrane"/>
    <property type="evidence" value="ECO:0007669"/>
    <property type="project" value="UniProtKB-SubCell"/>
</dbReference>
<dbReference type="EC" id="2.7.13.3" evidence="3"/>
<accession>G2NSU7</accession>
<evidence type="ECO:0000256" key="11">
    <source>
        <dbReference type="SAM" id="MobiDB-lite"/>
    </source>
</evidence>
<dbReference type="Pfam" id="PF02518">
    <property type="entry name" value="HATPase_c"/>
    <property type="match status" value="1"/>
</dbReference>
<name>G2NSU7_STRV4</name>
<dbReference type="PANTHER" id="PTHR45436:SF5">
    <property type="entry name" value="SENSOR HISTIDINE KINASE TRCS"/>
    <property type="match status" value="1"/>
</dbReference>
<feature type="compositionally biased region" description="Low complexity" evidence="11">
    <location>
        <begin position="433"/>
        <end position="446"/>
    </location>
</feature>